<dbReference type="EMBL" id="CAJPWZ010003134">
    <property type="protein sequence ID" value="CAG2252835.1"/>
    <property type="molecule type" value="Genomic_DNA"/>
</dbReference>
<dbReference type="AlphaFoldDB" id="A0A8S3V5A4"/>
<dbReference type="PANTHER" id="PTHR33568:SF3">
    <property type="entry name" value="DNA-DIRECTED DNA POLYMERASE"/>
    <property type="match status" value="1"/>
</dbReference>
<reference evidence="1" key="1">
    <citation type="submission" date="2021-03" db="EMBL/GenBank/DDBJ databases">
        <authorList>
            <person name="Bekaert M."/>
        </authorList>
    </citation>
    <scope>NUCLEOTIDE SEQUENCE</scope>
</reference>
<evidence type="ECO:0000313" key="1">
    <source>
        <dbReference type="EMBL" id="CAG2252835.1"/>
    </source>
</evidence>
<comment type="caution">
    <text evidence="1">The sequence shown here is derived from an EMBL/GenBank/DDBJ whole genome shotgun (WGS) entry which is preliminary data.</text>
</comment>
<dbReference type="Proteomes" id="UP000683360">
    <property type="component" value="Unassembled WGS sequence"/>
</dbReference>
<organism evidence="1 2">
    <name type="scientific">Mytilus edulis</name>
    <name type="common">Blue mussel</name>
    <dbReference type="NCBI Taxonomy" id="6550"/>
    <lineage>
        <taxon>Eukaryota</taxon>
        <taxon>Metazoa</taxon>
        <taxon>Spiralia</taxon>
        <taxon>Lophotrochozoa</taxon>
        <taxon>Mollusca</taxon>
        <taxon>Bivalvia</taxon>
        <taxon>Autobranchia</taxon>
        <taxon>Pteriomorphia</taxon>
        <taxon>Mytilida</taxon>
        <taxon>Mytiloidea</taxon>
        <taxon>Mytilidae</taxon>
        <taxon>Mytilinae</taxon>
        <taxon>Mytilus</taxon>
    </lineage>
</organism>
<dbReference type="OrthoDB" id="6436648at2759"/>
<protein>
    <recommendedName>
        <fullName evidence="3">C2H2-type domain-containing protein</fullName>
    </recommendedName>
</protein>
<keyword evidence="2" id="KW-1185">Reference proteome</keyword>
<sequence>MQPNDLVRFSVQCQELDFPISLPFVKSKDLTAERLLAEIERVLQSYEQFVLVETLEIELVHVSLPDGGVGRSAKTRIDGHDKWESIRKGRKIQTDLAKELHHEANVPLKRCGIEEIKQFQAVLKDCQIHVISKEHFNAIVYEGPVADKNLYIYLHEDHYEVITSMSGFLNKKYFCLQCKRGYDKREKHKCNNPCHCCLHIHEDGITSWKLCEDCNRYFKNEVCYGLHKKEKASGKSTCNIHYRCIACSQHINKEMHKNPYMRSDVDILRKCCLKLRQMFMEITTQDDIKGIDPFEQSITIASVCNLVYRTLYLKSEQIGIIPPHGYRPEQKQSIKALYWLNYISKIHDVNIQHAFNGGEKQIGPFKVDGYRETASGEKIVYEFNG</sequence>
<name>A0A8S3V5A4_MYTED</name>
<evidence type="ECO:0008006" key="3">
    <source>
        <dbReference type="Google" id="ProtNLM"/>
    </source>
</evidence>
<dbReference type="PANTHER" id="PTHR33568">
    <property type="entry name" value="DNA POLYMERASE"/>
    <property type="match status" value="1"/>
</dbReference>
<proteinExistence type="predicted"/>
<gene>
    <name evidence="1" type="ORF">MEDL_64398</name>
</gene>
<evidence type="ECO:0000313" key="2">
    <source>
        <dbReference type="Proteomes" id="UP000683360"/>
    </source>
</evidence>
<accession>A0A8S3V5A4</accession>